<dbReference type="InterPro" id="IPR000073">
    <property type="entry name" value="AB_hydrolase_1"/>
</dbReference>
<dbReference type="RefSeq" id="WP_341673332.1">
    <property type="nucleotide sequence ID" value="NZ_JBBYHV010000001.1"/>
</dbReference>
<evidence type="ECO:0000259" key="1">
    <source>
        <dbReference type="Pfam" id="PF12697"/>
    </source>
</evidence>
<dbReference type="Pfam" id="PF12697">
    <property type="entry name" value="Abhydrolase_6"/>
    <property type="match status" value="1"/>
</dbReference>
<reference evidence="2 3" key="1">
    <citation type="submission" date="2024-04" db="EMBL/GenBank/DDBJ databases">
        <title>Aurantiacibacter sp. DGU6 16S ribosomal RNA gene Genome sequencing and assembly.</title>
        <authorList>
            <person name="Park S."/>
        </authorList>
    </citation>
    <scope>NUCLEOTIDE SEQUENCE [LARGE SCALE GENOMIC DNA]</scope>
    <source>
        <strain evidence="2 3">DGU6</strain>
    </source>
</reference>
<dbReference type="SUPFAM" id="SSF53474">
    <property type="entry name" value="alpha/beta-Hydrolases"/>
    <property type="match status" value="1"/>
</dbReference>
<dbReference type="GO" id="GO:0016787">
    <property type="term" value="F:hydrolase activity"/>
    <property type="evidence" value="ECO:0007669"/>
    <property type="project" value="UniProtKB-KW"/>
</dbReference>
<feature type="domain" description="AB hydrolase-1" evidence="1">
    <location>
        <begin position="37"/>
        <end position="280"/>
    </location>
</feature>
<evidence type="ECO:0000313" key="2">
    <source>
        <dbReference type="EMBL" id="MEL1250825.1"/>
    </source>
</evidence>
<dbReference type="InterPro" id="IPR050266">
    <property type="entry name" value="AB_hydrolase_sf"/>
</dbReference>
<dbReference type="EMBL" id="JBBYHV010000001">
    <property type="protein sequence ID" value="MEL1250825.1"/>
    <property type="molecule type" value="Genomic_DNA"/>
</dbReference>
<organism evidence="2 3">
    <name type="scientific">Aurantiacibacter gilvus</name>
    <dbReference type="NCBI Taxonomy" id="3139141"/>
    <lineage>
        <taxon>Bacteria</taxon>
        <taxon>Pseudomonadati</taxon>
        <taxon>Pseudomonadota</taxon>
        <taxon>Alphaproteobacteria</taxon>
        <taxon>Sphingomonadales</taxon>
        <taxon>Erythrobacteraceae</taxon>
        <taxon>Aurantiacibacter</taxon>
    </lineage>
</organism>
<dbReference type="Proteomes" id="UP001497045">
    <property type="component" value="Unassembled WGS sequence"/>
</dbReference>
<keyword evidence="2" id="KW-0378">Hydrolase</keyword>
<dbReference type="InterPro" id="IPR029058">
    <property type="entry name" value="AB_hydrolase_fold"/>
</dbReference>
<accession>A0ABU9IF32</accession>
<proteinExistence type="predicted"/>
<dbReference type="Gene3D" id="3.40.50.1820">
    <property type="entry name" value="alpha/beta hydrolase"/>
    <property type="match status" value="1"/>
</dbReference>
<keyword evidence="3" id="KW-1185">Reference proteome</keyword>
<dbReference type="PANTHER" id="PTHR43798">
    <property type="entry name" value="MONOACYLGLYCEROL LIPASE"/>
    <property type="match status" value="1"/>
</dbReference>
<protein>
    <submittedName>
        <fullName evidence="2">Alpha/beta hydrolase</fullName>
    </submittedName>
</protein>
<evidence type="ECO:0000313" key="3">
    <source>
        <dbReference type="Proteomes" id="UP001497045"/>
    </source>
</evidence>
<comment type="caution">
    <text evidence="2">The sequence shown here is derived from an EMBL/GenBank/DDBJ whole genome shotgun (WGS) entry which is preliminary data.</text>
</comment>
<sequence length="291" mass="31678">MSETAYTDGSWESGDGLTLHYRDYPGRPEGLGDRPPILCIPGLTRNARDFEPVTDAFAGEWRVICAELRGRGESDYARDSASYVPAQYVADIAALLDQAGLDKVVVLGTSLGGIITMLLALSHGDRLAGAVINDIGPVIEPEGLERIKDYVGQGRSFPTWMHAARAMKDSSSQIYPAFETADWLRLAKRLMVVSGSGRIAFDYDMKIAEPMLEADGPVDFDMWPAWRALAARPVLALRGELSDLLSEETFRRMAEESDNVEAVTVPGVGHTPTLEEPVALEAIARLLGRVA</sequence>
<name>A0ABU9IF32_9SPHN</name>
<gene>
    <name evidence="2" type="ORF">AAEO60_09090</name>
</gene>